<dbReference type="Proteomes" id="UP000242474">
    <property type="component" value="Unassembled WGS sequence"/>
</dbReference>
<gene>
    <name evidence="2" type="ORF">COEREDRAFT_82759</name>
</gene>
<sequence>MADRPAVPGLAALFAIGLLLDDAELVAAARTELLSQSPADAALHSVARLESCLAVLRDDRPAARRALARALHYEPSDASLWLLLADFEALLGRPTSAAMAAASALTLVRQALRGHHSWAAAPPRALLNSASLRVLVSASEIESRVLSASGAAPSVVRSAARRAVIYQPWAEDVWTCLTL</sequence>
<evidence type="ECO:0000313" key="2">
    <source>
        <dbReference type="EMBL" id="PIA14497.1"/>
    </source>
</evidence>
<proteinExistence type="predicted"/>
<accession>A0A2G5B6Y9</accession>
<dbReference type="EMBL" id="KZ303517">
    <property type="protein sequence ID" value="PIA14497.1"/>
    <property type="molecule type" value="Genomic_DNA"/>
</dbReference>
<feature type="signal peptide" evidence="1">
    <location>
        <begin position="1"/>
        <end position="28"/>
    </location>
</feature>
<organism evidence="2 3">
    <name type="scientific">Coemansia reversa (strain ATCC 12441 / NRRL 1564)</name>
    <dbReference type="NCBI Taxonomy" id="763665"/>
    <lineage>
        <taxon>Eukaryota</taxon>
        <taxon>Fungi</taxon>
        <taxon>Fungi incertae sedis</taxon>
        <taxon>Zoopagomycota</taxon>
        <taxon>Kickxellomycotina</taxon>
        <taxon>Kickxellomycetes</taxon>
        <taxon>Kickxellales</taxon>
        <taxon>Kickxellaceae</taxon>
        <taxon>Coemansia</taxon>
    </lineage>
</organism>
<name>A0A2G5B6Y9_COERN</name>
<feature type="chain" id="PRO_5013566009" evidence="1">
    <location>
        <begin position="29"/>
        <end position="179"/>
    </location>
</feature>
<dbReference type="AlphaFoldDB" id="A0A2G5B6Y9"/>
<reference evidence="2 3" key="1">
    <citation type="journal article" date="2015" name="Genome Biol. Evol.">
        <title>Phylogenomic analyses indicate that early fungi evolved digesting cell walls of algal ancestors of land plants.</title>
        <authorList>
            <person name="Chang Y."/>
            <person name="Wang S."/>
            <person name="Sekimoto S."/>
            <person name="Aerts A.L."/>
            <person name="Choi C."/>
            <person name="Clum A."/>
            <person name="LaButti K.M."/>
            <person name="Lindquist E.A."/>
            <person name="Yee Ngan C."/>
            <person name="Ohm R.A."/>
            <person name="Salamov A.A."/>
            <person name="Grigoriev I.V."/>
            <person name="Spatafora J.W."/>
            <person name="Berbee M.L."/>
        </authorList>
    </citation>
    <scope>NUCLEOTIDE SEQUENCE [LARGE SCALE GENOMIC DNA]</scope>
    <source>
        <strain evidence="2 3">NRRL 1564</strain>
    </source>
</reference>
<evidence type="ECO:0000256" key="1">
    <source>
        <dbReference type="SAM" id="SignalP"/>
    </source>
</evidence>
<keyword evidence="3" id="KW-1185">Reference proteome</keyword>
<protein>
    <submittedName>
        <fullName evidence="2">Uncharacterized protein</fullName>
    </submittedName>
</protein>
<keyword evidence="1" id="KW-0732">Signal</keyword>
<evidence type="ECO:0000313" key="3">
    <source>
        <dbReference type="Proteomes" id="UP000242474"/>
    </source>
</evidence>